<evidence type="ECO:0000313" key="1">
    <source>
        <dbReference type="EMBL" id="SCM80623.1"/>
    </source>
</evidence>
<dbReference type="RefSeq" id="WP_288183926.1">
    <property type="nucleotide sequence ID" value="NZ_LT608335.1"/>
</dbReference>
<dbReference type="EMBL" id="FMJE01000003">
    <property type="protein sequence ID" value="SCM80623.1"/>
    <property type="molecule type" value="Genomic_DNA"/>
</dbReference>
<reference evidence="1" key="1">
    <citation type="submission" date="2016-08" db="EMBL/GenBank/DDBJ databases">
        <authorList>
            <person name="Seilhamer J.J."/>
        </authorList>
    </citation>
    <scope>NUCLEOTIDE SEQUENCE</scope>
    <source>
        <strain evidence="1">86</strain>
    </source>
</reference>
<organism evidence="1">
    <name type="scientific">uncultured Sporomusa sp</name>
    <dbReference type="NCBI Taxonomy" id="307249"/>
    <lineage>
        <taxon>Bacteria</taxon>
        <taxon>Bacillati</taxon>
        <taxon>Bacillota</taxon>
        <taxon>Negativicutes</taxon>
        <taxon>Selenomonadales</taxon>
        <taxon>Sporomusaceae</taxon>
        <taxon>Sporomusa</taxon>
        <taxon>environmental samples</taxon>
    </lineage>
</organism>
<protein>
    <submittedName>
        <fullName evidence="1">Uncharacterized protein</fullName>
    </submittedName>
</protein>
<sequence>MGGTDDIVLSEEELKEIEELLLQLPDIIEELEQHIPKPKA</sequence>
<accession>A0A212LSR9</accession>
<proteinExistence type="predicted"/>
<gene>
    <name evidence="1" type="ORF">KL86SPO_30801</name>
</gene>
<name>A0A212LSR9_9FIRM</name>
<dbReference type="AlphaFoldDB" id="A0A212LSR9"/>